<proteinExistence type="predicted"/>
<dbReference type="AlphaFoldDB" id="A0A936ZWY7"/>
<accession>A0A936ZWY7</accession>
<dbReference type="EMBL" id="JAEQNA010000009">
    <property type="protein sequence ID" value="MBL0422625.1"/>
    <property type="molecule type" value="Genomic_DNA"/>
</dbReference>
<evidence type="ECO:0000313" key="2">
    <source>
        <dbReference type="Proteomes" id="UP000613011"/>
    </source>
</evidence>
<comment type="caution">
    <text evidence="1">The sequence shown here is derived from an EMBL/GenBank/DDBJ whole genome shotgun (WGS) entry which is preliminary data.</text>
</comment>
<name>A0A936ZWY7_9BURK</name>
<dbReference type="RefSeq" id="WP_201685729.1">
    <property type="nucleotide sequence ID" value="NZ_JAEQNA010000009.1"/>
</dbReference>
<reference evidence="1" key="1">
    <citation type="submission" date="2021-01" db="EMBL/GenBank/DDBJ databases">
        <title>Ramlibacter sp. strain AW1 16S ribosomal RNA gene Genome sequencing and assembly.</title>
        <authorList>
            <person name="Kang M."/>
        </authorList>
    </citation>
    <scope>NUCLEOTIDE SEQUENCE</scope>
    <source>
        <strain evidence="1">AW1</strain>
    </source>
</reference>
<organism evidence="1 2">
    <name type="scientific">Ramlibacter aurantiacus</name>
    <dbReference type="NCBI Taxonomy" id="2801330"/>
    <lineage>
        <taxon>Bacteria</taxon>
        <taxon>Pseudomonadati</taxon>
        <taxon>Pseudomonadota</taxon>
        <taxon>Betaproteobacteria</taxon>
        <taxon>Burkholderiales</taxon>
        <taxon>Comamonadaceae</taxon>
        <taxon>Ramlibacter</taxon>
    </lineage>
</organism>
<dbReference type="Proteomes" id="UP000613011">
    <property type="component" value="Unassembled WGS sequence"/>
</dbReference>
<evidence type="ECO:0008006" key="3">
    <source>
        <dbReference type="Google" id="ProtNLM"/>
    </source>
</evidence>
<protein>
    <recommendedName>
        <fullName evidence="3">HNH endonuclease</fullName>
    </recommendedName>
</protein>
<keyword evidence="2" id="KW-1185">Reference proteome</keyword>
<evidence type="ECO:0000313" key="1">
    <source>
        <dbReference type="EMBL" id="MBL0422625.1"/>
    </source>
</evidence>
<gene>
    <name evidence="1" type="ORF">JI739_19975</name>
</gene>
<sequence length="79" mass="9016">MVLACRGCNRGAGGKFDRVPAERLLDRLHARNEFLIGSHHPLRETLVLQTGATEPVRRGFLRDFHAHAVRHLIHCWQPT</sequence>